<proteinExistence type="predicted"/>
<comment type="caution">
    <text evidence="2">The sequence shown here is derived from an EMBL/GenBank/DDBJ whole genome shotgun (WGS) entry which is preliminary data.</text>
</comment>
<reference evidence="2" key="1">
    <citation type="journal article" date="2014" name="Int. J. Syst. Evol. Microbiol.">
        <title>Complete genome sequence of Corynebacterium casei LMG S-19264T (=DSM 44701T), isolated from a smear-ripened cheese.</title>
        <authorList>
            <consortium name="US DOE Joint Genome Institute (JGI-PGF)"/>
            <person name="Walter F."/>
            <person name="Albersmeier A."/>
            <person name="Kalinowski J."/>
            <person name="Ruckert C."/>
        </authorList>
    </citation>
    <scope>NUCLEOTIDE SEQUENCE</scope>
    <source>
        <strain evidence="2">JCM 5016</strain>
    </source>
</reference>
<sequence length="149" mass="15271">MTARAAAGSSNGLSGLIVATPSRPLSVTSVSRGFQPSASPSGANRTPLVTCAATPARARRGRRDRARAFDRGAVSFTVDRVAVSRTVGAARCLPASAAVPVEDGERYVPVEGARADRAGTSGTPTVITFDAVRGSRIRLNLTSAHPVVS</sequence>
<evidence type="ECO:0000256" key="1">
    <source>
        <dbReference type="SAM" id="MobiDB-lite"/>
    </source>
</evidence>
<evidence type="ECO:0000313" key="2">
    <source>
        <dbReference type="EMBL" id="GGZ84345.1"/>
    </source>
</evidence>
<keyword evidence="3" id="KW-1185">Reference proteome</keyword>
<accession>A0A918VAQ0</accession>
<gene>
    <name evidence="2" type="ORF">GCM10010389_23210</name>
</gene>
<reference evidence="2" key="2">
    <citation type="submission" date="2020-09" db="EMBL/GenBank/DDBJ databases">
        <authorList>
            <person name="Sun Q."/>
            <person name="Ohkuma M."/>
        </authorList>
    </citation>
    <scope>NUCLEOTIDE SEQUENCE</scope>
    <source>
        <strain evidence="2">JCM 5016</strain>
    </source>
</reference>
<evidence type="ECO:0000313" key="3">
    <source>
        <dbReference type="Proteomes" id="UP000623010"/>
    </source>
</evidence>
<dbReference type="EMBL" id="BMWH01000006">
    <property type="protein sequence ID" value="GGZ84345.1"/>
    <property type="molecule type" value="Genomic_DNA"/>
</dbReference>
<organism evidence="2 3">
    <name type="scientific">Streptomyces echinoruber</name>
    <dbReference type="NCBI Taxonomy" id="68898"/>
    <lineage>
        <taxon>Bacteria</taxon>
        <taxon>Bacillati</taxon>
        <taxon>Actinomycetota</taxon>
        <taxon>Actinomycetes</taxon>
        <taxon>Kitasatosporales</taxon>
        <taxon>Streptomycetaceae</taxon>
        <taxon>Streptomyces</taxon>
    </lineage>
</organism>
<feature type="compositionally biased region" description="Polar residues" evidence="1">
    <location>
        <begin position="27"/>
        <end position="44"/>
    </location>
</feature>
<dbReference type="Proteomes" id="UP000623010">
    <property type="component" value="Unassembled WGS sequence"/>
</dbReference>
<protein>
    <submittedName>
        <fullName evidence="2">Uncharacterized protein</fullName>
    </submittedName>
</protein>
<dbReference type="AlphaFoldDB" id="A0A918VAQ0"/>
<feature type="region of interest" description="Disordered" evidence="1">
    <location>
        <begin position="27"/>
        <end position="48"/>
    </location>
</feature>
<name>A0A918VAQ0_9ACTN</name>